<evidence type="ECO:0000256" key="2">
    <source>
        <dbReference type="SAM" id="MobiDB-lite"/>
    </source>
</evidence>
<evidence type="ECO:0000256" key="1">
    <source>
        <dbReference type="SAM" id="Coils"/>
    </source>
</evidence>
<keyword evidence="1" id="KW-0175">Coiled coil</keyword>
<accession>A0A0X3Q1B5</accession>
<feature type="region of interest" description="Disordered" evidence="2">
    <location>
        <begin position="66"/>
        <end position="105"/>
    </location>
</feature>
<feature type="region of interest" description="Disordered" evidence="2">
    <location>
        <begin position="531"/>
        <end position="557"/>
    </location>
</feature>
<dbReference type="GO" id="GO:0099518">
    <property type="term" value="P:vesicle cytoskeletal trafficking"/>
    <property type="evidence" value="ECO:0007669"/>
    <property type="project" value="TreeGrafter"/>
</dbReference>
<feature type="compositionally biased region" description="Low complexity" evidence="2">
    <location>
        <begin position="543"/>
        <end position="557"/>
    </location>
</feature>
<protein>
    <recommendedName>
        <fullName evidence="4">Coiled-coil domain-containing protein 186</fullName>
    </recommendedName>
</protein>
<feature type="region of interest" description="Disordered" evidence="2">
    <location>
        <begin position="1"/>
        <end position="25"/>
    </location>
</feature>
<feature type="compositionally biased region" description="Polar residues" evidence="2">
    <location>
        <begin position="237"/>
        <end position="265"/>
    </location>
</feature>
<feature type="compositionally biased region" description="Basic and acidic residues" evidence="2">
    <location>
        <begin position="1"/>
        <end position="15"/>
    </location>
</feature>
<dbReference type="EMBL" id="GEEE01005242">
    <property type="protein sequence ID" value="JAP57983.1"/>
    <property type="molecule type" value="Transcribed_RNA"/>
</dbReference>
<dbReference type="GO" id="GO:0005802">
    <property type="term" value="C:trans-Golgi network"/>
    <property type="evidence" value="ECO:0007669"/>
    <property type="project" value="TreeGrafter"/>
</dbReference>
<feature type="compositionally biased region" description="Basic and acidic residues" evidence="2">
    <location>
        <begin position="988"/>
        <end position="997"/>
    </location>
</feature>
<feature type="compositionally biased region" description="Polar residues" evidence="2">
    <location>
        <begin position="500"/>
        <end position="519"/>
    </location>
</feature>
<dbReference type="PANTHER" id="PTHR18911:SF5">
    <property type="entry name" value="COILED-COIL DOMAIN-CONTAINING PROTEIN 186"/>
    <property type="match status" value="1"/>
</dbReference>
<feature type="coiled-coil region" evidence="1">
    <location>
        <begin position="693"/>
        <end position="841"/>
    </location>
</feature>
<name>A0A0X3Q1B5_SCHSO</name>
<sequence>MEDRKEVQNIKESGREPLGCQYKDSNDEVHATPVCVHAKPEGDSAPHSDKFSIALAADHDFEVSTASSPLYDEKDPGDSSSESSATVKLPENNAPETPSLPLSDNYALKTLLPTKYSQSAPGKESPVSAPFSEICSPSGVNGEQLIHPLPSSEAADSAESLKEIASVTSEADTLTFFQQKEDPLLTRDSCLTVSTLVGSSEEGTDPAVLQCTMSSTETKDSMVDIIDGPTPGESMATDMTSRSELSCASSAKKSSEITQGTNDIPQSPLAASTFRAKFVSAPSLANADMVEMSQNNLALFTRSRSHGSSPIRASQADGETSSCSQKHSDILKKKPDTGEPYSLLNDKKPPFLEADVSDLGSASSNVIFSDGRNKIDGWITEKDITKHGTNSCQEKCTSSSSEKFLSEFSDCACLMPGDRPSRVENLQSLPSEFPNGHTDVDEPLTTNQNFAASPPAKIITYLPKQLDKSLPSFECLPGAPERITTPSRVIDRPHPPTHELPSSEQTVANVPSSSDDALTDNSLENLVNLHLPTHAPPDQAPESSMTTNTSSSSLTSSLASCKTETVVEKAQKSSQVASSPDTDAKIPLEQQVEYLSGQLIRTQSQLQSLLEEKHRWLVVNRPLSAAAPAASQGSPSLASEKAALVVKYAQSERLRCKAEARIKELEGLLNKNRGNSLTESLSQSPSPALQNDTKELQKQLQEMTKMLANSRERAETFRHSLRQEESRASDLNAKLTAAREAHRSEQKRAASQVETISRLNRELESARRQLKEADRLREREAERLCNEVAAREATEKLHRIEKENAALEARLAEMGESEKQREELKTQLTALQASYDNLRHLKSDLDYCQRRETQLSEFTRRLTERNAALQADYLSTQSRLEASERAVSEARQAADVAAELVAKAEAKLVAERTAFQQTIDSLETKVAQLTESAATLNSALAREREERNALRRKQHAQDRELARLLAVQSLRTSSSTTEITEPVAHSIGPRDRAHPEIVADNESAGNPQNGEASNQCNGPSDSEAPIQCEFRPLLGNALLTSCDPSAKTPATTPTPQILGECSEAKEELSCPTIQMVEPSKSLLVKKIEKLQRMNLRLSEKNDFMRDHINQLTREVQRKTQLLQHFLVSDPEAGGTSPMNVDENKANMIQKGGLMASVFSGQAMDSQANLKVCLQINQKLQNVLEDTLFKNITLKENVDTLADELARLTRANRELKELVSQSLPPPQPLPTAATSTD</sequence>
<evidence type="ECO:0000313" key="3">
    <source>
        <dbReference type="EMBL" id="JAP57983.1"/>
    </source>
</evidence>
<feature type="compositionally biased region" description="Polar residues" evidence="2">
    <location>
        <begin position="1003"/>
        <end position="1020"/>
    </location>
</feature>
<feature type="region of interest" description="Disordered" evidence="2">
    <location>
        <begin position="1216"/>
        <end position="1236"/>
    </location>
</feature>
<feature type="compositionally biased region" description="Polar residues" evidence="2">
    <location>
        <begin position="306"/>
        <end position="325"/>
    </location>
</feature>
<feature type="compositionally biased region" description="Basic and acidic residues" evidence="2">
    <location>
        <begin position="326"/>
        <end position="337"/>
    </location>
</feature>
<feature type="region of interest" description="Disordered" evidence="2">
    <location>
        <begin position="116"/>
        <end position="135"/>
    </location>
</feature>
<feature type="region of interest" description="Disordered" evidence="2">
    <location>
        <begin position="477"/>
        <end position="519"/>
    </location>
</feature>
<feature type="region of interest" description="Disordered" evidence="2">
    <location>
        <begin position="303"/>
        <end position="346"/>
    </location>
</feature>
<reference evidence="3" key="1">
    <citation type="submission" date="2016-01" db="EMBL/GenBank/DDBJ databases">
        <title>Reference transcriptome for the parasite Schistocephalus solidus: insights into the molecular evolution of parasitism.</title>
        <authorList>
            <person name="Hebert F.O."/>
            <person name="Grambauer S."/>
            <person name="Barber I."/>
            <person name="Landry C.R."/>
            <person name="Aubin-Horth N."/>
        </authorList>
    </citation>
    <scope>NUCLEOTIDE SEQUENCE</scope>
</reference>
<feature type="coiled-coil region" evidence="1">
    <location>
        <begin position="887"/>
        <end position="960"/>
    </location>
</feature>
<feature type="region of interest" description="Disordered" evidence="2">
    <location>
        <begin position="222"/>
        <end position="268"/>
    </location>
</feature>
<gene>
    <name evidence="3" type="ORF">TR151007</name>
</gene>
<proteinExistence type="predicted"/>
<feature type="region of interest" description="Disordered" evidence="2">
    <location>
        <begin position="972"/>
        <end position="1025"/>
    </location>
</feature>
<dbReference type="AlphaFoldDB" id="A0A0X3Q1B5"/>
<organism evidence="3">
    <name type="scientific">Schistocephalus solidus</name>
    <name type="common">Tapeworm</name>
    <dbReference type="NCBI Taxonomy" id="70667"/>
    <lineage>
        <taxon>Eukaryota</taxon>
        <taxon>Metazoa</taxon>
        <taxon>Spiralia</taxon>
        <taxon>Lophotrochozoa</taxon>
        <taxon>Platyhelminthes</taxon>
        <taxon>Cestoda</taxon>
        <taxon>Eucestoda</taxon>
        <taxon>Diphyllobothriidea</taxon>
        <taxon>Diphyllobothriidae</taxon>
        <taxon>Schistocephalus</taxon>
    </lineage>
</organism>
<dbReference type="GO" id="GO:0031267">
    <property type="term" value="F:small GTPase binding"/>
    <property type="evidence" value="ECO:0007669"/>
    <property type="project" value="TreeGrafter"/>
</dbReference>
<dbReference type="PANTHER" id="PTHR18911">
    <property type="entry name" value="CTCL TUMOR ANTIGEN HD-CL-01"/>
    <property type="match status" value="1"/>
</dbReference>
<dbReference type="InterPro" id="IPR038830">
    <property type="entry name" value="CCDC186"/>
</dbReference>
<evidence type="ECO:0008006" key="4">
    <source>
        <dbReference type="Google" id="ProtNLM"/>
    </source>
</evidence>